<keyword evidence="1" id="KW-0472">Membrane</keyword>
<organism evidence="2 3">
    <name type="scientific">Ktedonospora formicarum</name>
    <dbReference type="NCBI Taxonomy" id="2778364"/>
    <lineage>
        <taxon>Bacteria</taxon>
        <taxon>Bacillati</taxon>
        <taxon>Chloroflexota</taxon>
        <taxon>Ktedonobacteria</taxon>
        <taxon>Ktedonobacterales</taxon>
        <taxon>Ktedonobacteraceae</taxon>
        <taxon>Ktedonospora</taxon>
    </lineage>
</organism>
<keyword evidence="3" id="KW-1185">Reference proteome</keyword>
<name>A0A8J3I6T2_9CHLR</name>
<dbReference type="RefSeq" id="WP_220200321.1">
    <property type="nucleotide sequence ID" value="NZ_BNJF01000012.1"/>
</dbReference>
<dbReference type="EMBL" id="BNJF01000012">
    <property type="protein sequence ID" value="GHO51407.1"/>
    <property type="molecule type" value="Genomic_DNA"/>
</dbReference>
<keyword evidence="1" id="KW-0812">Transmembrane</keyword>
<accession>A0A8J3I6T2</accession>
<proteinExistence type="predicted"/>
<reference evidence="2" key="1">
    <citation type="submission" date="2020-10" db="EMBL/GenBank/DDBJ databases">
        <title>Taxonomic study of unclassified bacteria belonging to the class Ktedonobacteria.</title>
        <authorList>
            <person name="Yabe S."/>
            <person name="Wang C.M."/>
            <person name="Zheng Y."/>
            <person name="Sakai Y."/>
            <person name="Cavaletti L."/>
            <person name="Monciardini P."/>
            <person name="Donadio S."/>
        </authorList>
    </citation>
    <scope>NUCLEOTIDE SEQUENCE</scope>
    <source>
        <strain evidence="2">SOSP1-1</strain>
    </source>
</reference>
<sequence length="104" mass="12092">MRRRQYPNPNQHFERHMERAAERYIDGLEHAGLQPNDILTKAMAERAAQAAKDDYIREATETRDHNIGVILDQHKQRMNMIKRRGASWRLKVCPLVAIIFGALA</sequence>
<evidence type="ECO:0000313" key="3">
    <source>
        <dbReference type="Proteomes" id="UP000612362"/>
    </source>
</evidence>
<evidence type="ECO:0000313" key="2">
    <source>
        <dbReference type="EMBL" id="GHO51407.1"/>
    </source>
</evidence>
<keyword evidence="1" id="KW-1133">Transmembrane helix</keyword>
<dbReference type="AlphaFoldDB" id="A0A8J3I6T2"/>
<gene>
    <name evidence="2" type="ORF">KSX_95700</name>
</gene>
<protein>
    <submittedName>
        <fullName evidence="2">Uncharacterized protein</fullName>
    </submittedName>
</protein>
<evidence type="ECO:0000256" key="1">
    <source>
        <dbReference type="SAM" id="Phobius"/>
    </source>
</evidence>
<comment type="caution">
    <text evidence="2">The sequence shown here is derived from an EMBL/GenBank/DDBJ whole genome shotgun (WGS) entry which is preliminary data.</text>
</comment>
<dbReference type="Proteomes" id="UP000612362">
    <property type="component" value="Unassembled WGS sequence"/>
</dbReference>
<feature type="transmembrane region" description="Helical" evidence="1">
    <location>
        <begin position="86"/>
        <end position="103"/>
    </location>
</feature>